<dbReference type="InterPro" id="IPR040256">
    <property type="entry name" value="At4g02000-like"/>
</dbReference>
<dbReference type="PANTHER" id="PTHR31286:SF60">
    <property type="entry name" value="PROTEIN, PUTATIVE-RELATED"/>
    <property type="match status" value="1"/>
</dbReference>
<dbReference type="EMBL" id="JADFTS010000003">
    <property type="protein sequence ID" value="KAF9617740.1"/>
    <property type="molecule type" value="Genomic_DNA"/>
</dbReference>
<reference evidence="1 2" key="1">
    <citation type="submission" date="2020-10" db="EMBL/GenBank/DDBJ databases">
        <title>The Coptis chinensis genome and diversification of protoberbering-type alkaloids.</title>
        <authorList>
            <person name="Wang B."/>
            <person name="Shu S."/>
            <person name="Song C."/>
            <person name="Liu Y."/>
        </authorList>
    </citation>
    <scope>NUCLEOTIDE SEQUENCE [LARGE SCALE GENOMIC DNA]</scope>
    <source>
        <strain evidence="1">HL-2020</strain>
        <tissue evidence="1">Leaf</tissue>
    </source>
</reference>
<dbReference type="PANTHER" id="PTHR31286">
    <property type="entry name" value="GLYCINE-RICH CELL WALL STRUCTURAL PROTEIN 1.8-LIKE"/>
    <property type="match status" value="1"/>
</dbReference>
<protein>
    <submittedName>
        <fullName evidence="1">Uncharacterized protein</fullName>
    </submittedName>
</protein>
<proteinExistence type="predicted"/>
<dbReference type="Proteomes" id="UP000631114">
    <property type="component" value="Unassembled WGS sequence"/>
</dbReference>
<sequence>MSMGRGLGSHVGVDKHTLQRDYGFFASVLVEVDLVKLIPNQILVEEDEHTSFLQEVEVEKLPKYCGHCKSVRNLVAECKALQKGFRREEAVVAEKQAEVVQKQKKKKRNRNKNKNVSIEPTNNVSVETMGTIPVEVPTTTPTGVVPIDVGTVDIVVEQQATEEDAQTQEGGIDHVDAIPQVGVAKHIVIDVVALLPLAVEMQSMQPLNAPQAEVTTTNCSLAVENFVSLTLCNTLHCTSTQNYYG</sequence>
<dbReference type="AlphaFoldDB" id="A0A835M3H3"/>
<gene>
    <name evidence="1" type="ORF">IFM89_038282</name>
</gene>
<accession>A0A835M3H3</accession>
<evidence type="ECO:0000313" key="1">
    <source>
        <dbReference type="EMBL" id="KAF9617740.1"/>
    </source>
</evidence>
<name>A0A835M3H3_9MAGN</name>
<dbReference type="OrthoDB" id="786311at2759"/>
<evidence type="ECO:0000313" key="2">
    <source>
        <dbReference type="Proteomes" id="UP000631114"/>
    </source>
</evidence>
<comment type="caution">
    <text evidence="1">The sequence shown here is derived from an EMBL/GenBank/DDBJ whole genome shotgun (WGS) entry which is preliminary data.</text>
</comment>
<keyword evidence="2" id="KW-1185">Reference proteome</keyword>
<organism evidence="1 2">
    <name type="scientific">Coptis chinensis</name>
    <dbReference type="NCBI Taxonomy" id="261450"/>
    <lineage>
        <taxon>Eukaryota</taxon>
        <taxon>Viridiplantae</taxon>
        <taxon>Streptophyta</taxon>
        <taxon>Embryophyta</taxon>
        <taxon>Tracheophyta</taxon>
        <taxon>Spermatophyta</taxon>
        <taxon>Magnoliopsida</taxon>
        <taxon>Ranunculales</taxon>
        <taxon>Ranunculaceae</taxon>
        <taxon>Coptidoideae</taxon>
        <taxon>Coptis</taxon>
    </lineage>
</organism>